<protein>
    <recommendedName>
        <fullName evidence="3">Gp65</fullName>
    </recommendedName>
</protein>
<evidence type="ECO:0000313" key="2">
    <source>
        <dbReference type="Proteomes" id="UP000067711"/>
    </source>
</evidence>
<accession>A0A1B4FVF5</accession>
<organism evidence="1 2">
    <name type="scientific">Burkholderia mayonis</name>
    <dbReference type="NCBI Taxonomy" id="1385591"/>
    <lineage>
        <taxon>Bacteria</taxon>
        <taxon>Pseudomonadati</taxon>
        <taxon>Pseudomonadota</taxon>
        <taxon>Betaproteobacteria</taxon>
        <taxon>Burkholderiales</taxon>
        <taxon>Burkholderiaceae</taxon>
        <taxon>Burkholderia</taxon>
        <taxon>pseudomallei group</taxon>
    </lineage>
</organism>
<gene>
    <name evidence="1" type="ORF">WS71_09975</name>
</gene>
<sequence>MGRSRYVVSAYLYFDLKDVADPVAKMAVRRNEALEGNRFIAFPGCPLEGIELEDGQIEMRFPRGEEIRTVLINWLMYWGTPFRVLP</sequence>
<evidence type="ECO:0008006" key="3">
    <source>
        <dbReference type="Google" id="ProtNLM"/>
    </source>
</evidence>
<evidence type="ECO:0000313" key="1">
    <source>
        <dbReference type="EMBL" id="AOJ07604.1"/>
    </source>
</evidence>
<reference evidence="1 2" key="1">
    <citation type="submission" date="2015-12" db="EMBL/GenBank/DDBJ databases">
        <title>Diversity of Burkholderia near neighbor genomes.</title>
        <authorList>
            <person name="Sahl J."/>
            <person name="Wagner D."/>
            <person name="Keim P."/>
        </authorList>
    </citation>
    <scope>NUCLEOTIDE SEQUENCE [LARGE SCALE GENOMIC DNA]</scope>
    <source>
        <strain evidence="1 2">BDU8</strain>
    </source>
</reference>
<dbReference type="RefSeq" id="WP_066484198.1">
    <property type="nucleotide sequence ID" value="NZ_CP013388.1"/>
</dbReference>
<dbReference type="EMBL" id="CP013388">
    <property type="protein sequence ID" value="AOJ07604.1"/>
    <property type="molecule type" value="Genomic_DNA"/>
</dbReference>
<dbReference type="AlphaFoldDB" id="A0A1B4FVF5"/>
<name>A0A1B4FVF5_9BURK</name>
<dbReference type="Proteomes" id="UP000067711">
    <property type="component" value="Chromosome 2"/>
</dbReference>
<proteinExistence type="predicted"/>